<accession>A0A941EW73</accession>
<dbReference type="InterPro" id="IPR025333">
    <property type="entry name" value="DUF4239"/>
</dbReference>
<dbReference type="EMBL" id="JAGSOG010000208">
    <property type="protein sequence ID" value="MBR7837487.1"/>
    <property type="molecule type" value="Genomic_DNA"/>
</dbReference>
<evidence type="ECO:0000313" key="2">
    <source>
        <dbReference type="EMBL" id="MBR7837487.1"/>
    </source>
</evidence>
<evidence type="ECO:0000313" key="3">
    <source>
        <dbReference type="Proteomes" id="UP000675781"/>
    </source>
</evidence>
<gene>
    <name evidence="2" type="ORF">KDL01_29680</name>
</gene>
<keyword evidence="3" id="KW-1185">Reference proteome</keyword>
<dbReference type="AlphaFoldDB" id="A0A941EW73"/>
<dbReference type="Pfam" id="PF14023">
    <property type="entry name" value="Bestrophin-like"/>
    <property type="match status" value="1"/>
</dbReference>
<comment type="caution">
    <text evidence="2">The sequence shown here is derived from an EMBL/GenBank/DDBJ whole genome shotgun (WGS) entry which is preliminary data.</text>
</comment>
<dbReference type="RefSeq" id="WP_212531954.1">
    <property type="nucleotide sequence ID" value="NZ_JAGSOG010000208.1"/>
</dbReference>
<protein>
    <submittedName>
        <fullName evidence="2">DUF4239 domain-containing protein</fullName>
    </submittedName>
</protein>
<name>A0A941EW73_9ACTN</name>
<keyword evidence="1" id="KW-0472">Membrane</keyword>
<feature type="transmembrane region" description="Helical" evidence="1">
    <location>
        <begin position="176"/>
        <end position="196"/>
    </location>
</feature>
<organism evidence="2 3">
    <name type="scientific">Actinospica durhamensis</name>
    <dbReference type="NCBI Taxonomy" id="1508375"/>
    <lineage>
        <taxon>Bacteria</taxon>
        <taxon>Bacillati</taxon>
        <taxon>Actinomycetota</taxon>
        <taxon>Actinomycetes</taxon>
        <taxon>Catenulisporales</taxon>
        <taxon>Actinospicaceae</taxon>
        <taxon>Actinospica</taxon>
    </lineage>
</organism>
<feature type="transmembrane region" description="Helical" evidence="1">
    <location>
        <begin position="39"/>
        <end position="58"/>
    </location>
</feature>
<dbReference type="Proteomes" id="UP000675781">
    <property type="component" value="Unassembled WGS sequence"/>
</dbReference>
<keyword evidence="1" id="KW-0812">Transmembrane</keyword>
<proteinExistence type="predicted"/>
<reference evidence="2" key="1">
    <citation type="submission" date="2021-04" db="EMBL/GenBank/DDBJ databases">
        <title>Genome based classification of Actinospica acidithermotolerans sp. nov., an actinobacterium isolated from an Indonesian hot spring.</title>
        <authorList>
            <person name="Kusuma A.B."/>
            <person name="Putra K.E."/>
            <person name="Nafisah S."/>
            <person name="Loh J."/>
            <person name="Nouioui I."/>
            <person name="Goodfellow M."/>
        </authorList>
    </citation>
    <scope>NUCLEOTIDE SEQUENCE</scope>
    <source>
        <strain evidence="2">CSCA 57</strain>
    </source>
</reference>
<evidence type="ECO:0000256" key="1">
    <source>
        <dbReference type="SAM" id="Phobius"/>
    </source>
</evidence>
<feature type="transmembrane region" description="Helical" evidence="1">
    <location>
        <begin position="202"/>
        <end position="223"/>
    </location>
</feature>
<sequence length="249" mass="26175">MALAVLIGLVVASLAALVITDHVRKERKPERNDASALDYVNTFISTLYMVLLALVVVVQWQNIDEINADVRAEATTLTALVQTADRMPGTEGAQVRASAVAYARAVLADEWPAPSTEAAGGDAAQKALDAGQAAVTHPVTLSTSLGTIEDQAIGEYQALAQSRDDRIAVGQDATSPVLLAALGVLSLITVLTPLALGLRADALAFSGLMVSTLLVCLSFWFVLELQTYYHGLIHVTSEPIQGFLAGGAH</sequence>
<keyword evidence="1" id="KW-1133">Transmembrane helix</keyword>